<feature type="region of interest" description="Disordered" evidence="1">
    <location>
        <begin position="270"/>
        <end position="315"/>
    </location>
</feature>
<reference evidence="2 3" key="1">
    <citation type="journal article" date="2020" name="Antonie Van Leeuwenhoek">
        <title>Rhodopirellula heiligendammensis sp. nov., Rhodopirellula pilleata sp. nov., and Rhodopirellula solitaria sp. nov. isolated from natural or artificial marine surfaces in Northern Germany and California, USA, and emended description of the genus Rhodopirellula.</title>
        <authorList>
            <person name="Kallscheuer N."/>
            <person name="Wiegand S."/>
            <person name="Jogler M."/>
            <person name="Boedeker C."/>
            <person name="Peeters S.H."/>
            <person name="Rast P."/>
            <person name="Heuer A."/>
            <person name="Jetten M.S.M."/>
            <person name="Rohde M."/>
            <person name="Jogler C."/>
        </authorList>
    </citation>
    <scope>NUCLEOTIDE SEQUENCE [LARGE SCALE GENOMIC DNA]</scope>
    <source>
        <strain evidence="2 3">Poly21</strain>
    </source>
</reference>
<dbReference type="EMBL" id="SJPU01000001">
    <property type="protein sequence ID" value="TWU19809.1"/>
    <property type="molecule type" value="Genomic_DNA"/>
</dbReference>
<comment type="caution">
    <text evidence="2">The sequence shown here is derived from an EMBL/GenBank/DDBJ whole genome shotgun (WGS) entry which is preliminary data.</text>
</comment>
<sequence>MKNGRFSLFESSCEMPSPWGLAKLRGLANLRVLTAVIMSIGCSLGLQAQTKLAVSTLSELRDAVQKSNQTIVMAPGRYMLTDLPVGHRDVPCSGSHNTIDLSDVYVTVPVGTTRRSYITISGDHNLFRGGVFEDVYPNGLKEVTDFSAYNQNRSTLAKGLSGSAVLSVTGDNNTVADTKLTVRGSFPYGYGSIYGIGADNVYGLDKRCGILVKGKQNIIDGCEIQQQAFGHGIYMQRPADETVVRNCLVEGVMRPSNDLYLETDPRDLPVRSDYRIPETRRGGRNGSRNRRRGRPEREPETTPANLGTPIPRDTMIPLSEDGIRVYTDGGSVTVENCTVKKMRGGIRLYLASRATVINSTAVDCGATNFNMPKNGKVIGSAGNFAYAPLSDFRLSKSNQDIELTIMPSPHLVGPHHVADILGNNHNIVFHRTEGPLDVNLRPIVVVGSGSTIRNETEYPVILQATASANSVVSYGPVTDLGSDNKVVRIDPPGDNSTQP</sequence>
<dbReference type="InterPro" id="IPR012334">
    <property type="entry name" value="Pectin_lyas_fold"/>
</dbReference>
<evidence type="ECO:0000256" key="1">
    <source>
        <dbReference type="SAM" id="MobiDB-lite"/>
    </source>
</evidence>
<proteinExistence type="predicted"/>
<name>A0A5C6CAJ6_9BACT</name>
<protein>
    <submittedName>
        <fullName evidence="2">Uncharacterized protein</fullName>
    </submittedName>
</protein>
<dbReference type="AlphaFoldDB" id="A0A5C6CAJ6"/>
<dbReference type="Gene3D" id="2.160.20.10">
    <property type="entry name" value="Single-stranded right-handed beta-helix, Pectin lyase-like"/>
    <property type="match status" value="1"/>
</dbReference>
<dbReference type="OrthoDB" id="262615at2"/>
<gene>
    <name evidence="2" type="ORF">Poly21_19870</name>
</gene>
<accession>A0A5C6CAJ6</accession>
<evidence type="ECO:0000313" key="3">
    <source>
        <dbReference type="Proteomes" id="UP000319908"/>
    </source>
</evidence>
<keyword evidence="3" id="KW-1185">Reference proteome</keyword>
<organism evidence="2 3">
    <name type="scientific">Allorhodopirellula heiligendammensis</name>
    <dbReference type="NCBI Taxonomy" id="2714739"/>
    <lineage>
        <taxon>Bacteria</taxon>
        <taxon>Pseudomonadati</taxon>
        <taxon>Planctomycetota</taxon>
        <taxon>Planctomycetia</taxon>
        <taxon>Pirellulales</taxon>
        <taxon>Pirellulaceae</taxon>
        <taxon>Allorhodopirellula</taxon>
    </lineage>
</organism>
<dbReference type="InterPro" id="IPR011050">
    <property type="entry name" value="Pectin_lyase_fold/virulence"/>
</dbReference>
<dbReference type="SUPFAM" id="SSF51126">
    <property type="entry name" value="Pectin lyase-like"/>
    <property type="match status" value="1"/>
</dbReference>
<dbReference type="Proteomes" id="UP000319908">
    <property type="component" value="Unassembled WGS sequence"/>
</dbReference>
<evidence type="ECO:0000313" key="2">
    <source>
        <dbReference type="EMBL" id="TWU19809.1"/>
    </source>
</evidence>
<feature type="compositionally biased region" description="Basic and acidic residues" evidence="1">
    <location>
        <begin position="270"/>
        <end position="281"/>
    </location>
</feature>